<dbReference type="Gene3D" id="3.90.640.10">
    <property type="entry name" value="Actin, Chain A, domain 4"/>
    <property type="match status" value="1"/>
</dbReference>
<gene>
    <name evidence="3" type="ORF">MGWOODY_Tha616</name>
</gene>
<dbReference type="NCBIfam" id="NF008673">
    <property type="entry name" value="PRK11678.1"/>
    <property type="match status" value="1"/>
</dbReference>
<keyword evidence="2" id="KW-0067">ATP-binding</keyword>
<dbReference type="EMBL" id="CZQC01000064">
    <property type="protein sequence ID" value="CUS42275.1"/>
    <property type="molecule type" value="Genomic_DNA"/>
</dbReference>
<keyword evidence="1" id="KW-0547">Nucleotide-binding</keyword>
<reference evidence="3" key="1">
    <citation type="submission" date="2015-10" db="EMBL/GenBank/DDBJ databases">
        <authorList>
            <person name="Gilbert D.G."/>
        </authorList>
    </citation>
    <scope>NUCLEOTIDE SEQUENCE</scope>
</reference>
<dbReference type="InterPro" id="IPR043129">
    <property type="entry name" value="ATPase_NBD"/>
</dbReference>
<proteinExistence type="predicted"/>
<dbReference type="AlphaFoldDB" id="A0A160TCN9"/>
<evidence type="ECO:0000256" key="1">
    <source>
        <dbReference type="ARBA" id="ARBA00022741"/>
    </source>
</evidence>
<accession>A0A160TCN9</accession>
<dbReference type="Gene3D" id="3.30.420.40">
    <property type="match status" value="2"/>
</dbReference>
<name>A0A160TCN9_9ZZZZ</name>
<dbReference type="SUPFAM" id="SSF53067">
    <property type="entry name" value="Actin-like ATPase domain"/>
    <property type="match status" value="2"/>
</dbReference>
<evidence type="ECO:0000313" key="3">
    <source>
        <dbReference type="EMBL" id="CUS42275.1"/>
    </source>
</evidence>
<evidence type="ECO:0000256" key="2">
    <source>
        <dbReference type="ARBA" id="ARBA00022840"/>
    </source>
</evidence>
<dbReference type="GO" id="GO:0140662">
    <property type="term" value="F:ATP-dependent protein folding chaperone"/>
    <property type="evidence" value="ECO:0007669"/>
    <property type="project" value="InterPro"/>
</dbReference>
<keyword evidence="3" id="KW-0346">Stress response</keyword>
<dbReference type="GO" id="GO:0005524">
    <property type="term" value="F:ATP binding"/>
    <property type="evidence" value="ECO:0007669"/>
    <property type="project" value="UniProtKB-KW"/>
</dbReference>
<sequence length="455" mass="50328">MICGFDYGTSNCAVGVINSKYEVRLLTLDQGKAFMPSALYALERELICEAVANTISLPELQQQFIDLRVNPLAQARRVRREHDIAGDEEILFVGSEAFEQYFSFPEEGYFVKSPKSFLGASGLRPEFIHFFEDIVTAMMQTVKCRAEADLGQELTHTVIGKPVNFQGMNAEKSNQQALDILRVAAQRSGFQQIEFLFEPIAAGLNFEQSLTTNKTVLVVDVGGGTTDCAMVRMGPDHRDKDIRDNDFIGHSGERIGGNDLDIQIAGKQLMPLFGMTAPLKTGKPMPMQTFWNAVSTNDVGALATFNSLDTALYLDQLQRDCAQPELIKRFIKMREDKQNQHLVRSAEQSKIALSDVSEYELDLAYIEAGLGIHLTRTDLAQAIAWPLEKMTNLMSEAINQAGTQPDLIYITGGSAKSPAIRHAVEQKLGNIPVLDGDHFGSVAAGLTVWANRLFR</sequence>
<dbReference type="Pfam" id="PF00012">
    <property type="entry name" value="HSP70"/>
    <property type="match status" value="2"/>
</dbReference>
<dbReference type="PANTHER" id="PTHR19375">
    <property type="entry name" value="HEAT SHOCK PROTEIN 70KDA"/>
    <property type="match status" value="1"/>
</dbReference>
<dbReference type="InterPro" id="IPR013126">
    <property type="entry name" value="Hsp_70_fam"/>
</dbReference>
<organism evidence="3">
    <name type="scientific">hydrothermal vent metagenome</name>
    <dbReference type="NCBI Taxonomy" id="652676"/>
    <lineage>
        <taxon>unclassified sequences</taxon>
        <taxon>metagenomes</taxon>
        <taxon>ecological metagenomes</taxon>
    </lineage>
</organism>
<protein>
    <submittedName>
        <fullName evidence="3">Heat shock protein YegD</fullName>
    </submittedName>
</protein>